<evidence type="ECO:0000313" key="3">
    <source>
        <dbReference type="EMBL" id="KIO75265.1"/>
    </source>
</evidence>
<dbReference type="InterPro" id="IPR006680">
    <property type="entry name" value="Amidohydro-rel"/>
</dbReference>
<dbReference type="Gene3D" id="3.30.110.90">
    <property type="entry name" value="Amidohydrolase"/>
    <property type="match status" value="1"/>
</dbReference>
<dbReference type="EMBL" id="JXRA01000108">
    <property type="protein sequence ID" value="KIO75265.1"/>
    <property type="molecule type" value="Genomic_DNA"/>
</dbReference>
<dbReference type="Proteomes" id="UP000032049">
    <property type="component" value="Unassembled WGS sequence"/>
</dbReference>
<gene>
    <name evidence="3" type="ORF">TH53_21415</name>
</gene>
<dbReference type="STRING" id="1503925.TH53_21415"/>
<dbReference type="Gene3D" id="3.40.50.10910">
    <property type="entry name" value="Amidohydrolase"/>
    <property type="match status" value="1"/>
</dbReference>
<evidence type="ECO:0000259" key="2">
    <source>
        <dbReference type="Pfam" id="PF01979"/>
    </source>
</evidence>
<dbReference type="PANTHER" id="PTHR43135:SF3">
    <property type="entry name" value="ALPHA-D-RIBOSE 1-METHYLPHOSPHONATE 5-TRIPHOSPHATE DIPHOSPHATASE"/>
    <property type="match status" value="1"/>
</dbReference>
<dbReference type="PANTHER" id="PTHR43135">
    <property type="entry name" value="ALPHA-D-RIBOSE 1-METHYLPHOSPHONATE 5-TRIPHOSPHATE DIPHOSPHATASE"/>
    <property type="match status" value="1"/>
</dbReference>
<protein>
    <submittedName>
        <fullName evidence="3">Contig108, whole genome shotgun sequence</fullName>
    </submittedName>
</protein>
<dbReference type="GO" id="GO:0016810">
    <property type="term" value="F:hydrolase activity, acting on carbon-nitrogen (but not peptide) bonds"/>
    <property type="evidence" value="ECO:0007669"/>
    <property type="project" value="InterPro"/>
</dbReference>
<dbReference type="AlphaFoldDB" id="A0A0D0GGL0"/>
<reference evidence="3 4" key="1">
    <citation type="submission" date="2015-01" db="EMBL/GenBank/DDBJ databases">
        <title>Draft genome sequence of Pedobacter sp. NL19 isolated from sludge of an effluent treatment pond in an abandoned uranium mine.</title>
        <authorList>
            <person name="Santos T."/>
            <person name="Caetano T."/>
            <person name="Covas C."/>
            <person name="Cruz A."/>
            <person name="Mendo S."/>
        </authorList>
    </citation>
    <scope>NUCLEOTIDE SEQUENCE [LARGE SCALE GENOMIC DNA]</scope>
    <source>
        <strain evidence="3 4">NL19</strain>
    </source>
</reference>
<dbReference type="RefSeq" id="WP_041885403.1">
    <property type="nucleotide sequence ID" value="NZ_CP157278.1"/>
</dbReference>
<proteinExistence type="predicted"/>
<accession>A0A0D0GGL0</accession>
<dbReference type="InterPro" id="IPR011059">
    <property type="entry name" value="Metal-dep_hydrolase_composite"/>
</dbReference>
<name>A0A0D0GGL0_9SPHI</name>
<dbReference type="SUPFAM" id="SSF51338">
    <property type="entry name" value="Composite domain of metallo-dependent hydrolases"/>
    <property type="match status" value="1"/>
</dbReference>
<organism evidence="3 4">
    <name type="scientific">Pedobacter lusitanus</name>
    <dbReference type="NCBI Taxonomy" id="1503925"/>
    <lineage>
        <taxon>Bacteria</taxon>
        <taxon>Pseudomonadati</taxon>
        <taxon>Bacteroidota</taxon>
        <taxon>Sphingobacteriia</taxon>
        <taxon>Sphingobacteriales</taxon>
        <taxon>Sphingobacteriaceae</taxon>
        <taxon>Pedobacter</taxon>
    </lineage>
</organism>
<keyword evidence="1" id="KW-0732">Signal</keyword>
<feature type="domain" description="Amidohydrolase-related" evidence="2">
    <location>
        <begin position="78"/>
        <end position="453"/>
    </location>
</feature>
<comment type="caution">
    <text evidence="3">The sequence shown here is derived from an EMBL/GenBank/DDBJ whole genome shotgun (WGS) entry which is preliminary data.</text>
</comment>
<evidence type="ECO:0000256" key="1">
    <source>
        <dbReference type="SAM" id="SignalP"/>
    </source>
</evidence>
<sequence>MKRLFTTILLLWTGSIAFAQRTQVDLMITDGNIIDVKNGKVSSGKAIIIRNDSILTIIDLKKAARYNARQQYNAAGKFIIPGLWDMHMHFGGGDSLIRENKNLLPLFLAHGITTVRDASADLSNSVLQWRDEISKGTLQGPTIFTSGPKIEGYQSIWLGDIEVGTTEEVKLALDSLQKLKVDFVKITDNTLKPALFLEAVKMARARGFKVSAHIPSSLTMNQVADAGLSAVEHIGYALKAGTKDEQQISDEISSGTLKGAAVNQKIIADFDEATALKAYRNMTRHGMSLTPTLSISRTIAYLDQDDHKNDPYLQYIGKGIRKTYIWRIERAAKDNPAAIEFRHQLFEKSASVLPLLQKAGVKILAGTDAGYLNSFDYPGIGLHQELELFVKYGLTPLQALQASVINSPEFLNQKNYGSITAGKKADILVLDENPLQHISATQKINAVIAKGQILDRKKLDRMLEDIKAMNQ</sequence>
<feature type="signal peptide" evidence="1">
    <location>
        <begin position="1"/>
        <end position="19"/>
    </location>
</feature>
<dbReference type="Gene3D" id="2.30.40.10">
    <property type="entry name" value="Urease, subunit C, domain 1"/>
    <property type="match status" value="1"/>
</dbReference>
<dbReference type="SUPFAM" id="SSF51556">
    <property type="entry name" value="Metallo-dependent hydrolases"/>
    <property type="match status" value="1"/>
</dbReference>
<dbReference type="InterPro" id="IPR051781">
    <property type="entry name" value="Metallo-dep_Hydrolase"/>
</dbReference>
<keyword evidence="4" id="KW-1185">Reference proteome</keyword>
<dbReference type="InterPro" id="IPR032466">
    <property type="entry name" value="Metal_Hydrolase"/>
</dbReference>
<feature type="chain" id="PRO_5002222486" evidence="1">
    <location>
        <begin position="20"/>
        <end position="471"/>
    </location>
</feature>
<evidence type="ECO:0000313" key="4">
    <source>
        <dbReference type="Proteomes" id="UP000032049"/>
    </source>
</evidence>
<dbReference type="OrthoDB" id="9797498at2"/>
<dbReference type="Gene3D" id="1.20.58.520">
    <property type="entry name" value="Amidohydrolase"/>
    <property type="match status" value="1"/>
</dbReference>
<dbReference type="Pfam" id="PF01979">
    <property type="entry name" value="Amidohydro_1"/>
    <property type="match status" value="1"/>
</dbReference>